<evidence type="ECO:0000313" key="4">
    <source>
        <dbReference type="EMBL" id="KEQ87695.1"/>
    </source>
</evidence>
<dbReference type="GeneID" id="40741126"/>
<proteinExistence type="predicted"/>
<name>A0A074XQD0_AURPU</name>
<evidence type="ECO:0000259" key="2">
    <source>
        <dbReference type="Pfam" id="PF23394"/>
    </source>
</evidence>
<feature type="domain" description="DUF7102" evidence="2">
    <location>
        <begin position="668"/>
        <end position="830"/>
    </location>
</feature>
<sequence>MDSSSTTMGCSDADDLSIASDTYSDAEDEEVSLIDYARYYGLSKDYTSPYPLSSCVLQSIPVWDDSDFSQLPDFVLPDKVDTDEKWTINHQSALFLRRIALVEAVPSIDIERRVTRSAEFKVEPLLLLTDSELDQRRFVRARRSKQSQGLQDLLLGAKWEEDETHIYWPSSDLPAELIEQIKQERLQLDKTDILFLQQCVSTLEKPECEDISAPSHKKAQEEYEAARHTSPLLPCSSPFRLGVPDSPVSRMQLATSPIDPVPLELSKIEESMDLDDEFSLDGLSAFEIEEFGDSYTTSPLKRKRPEDFKVEVPLSPALLSSSPTKKTKIVTFSDELCTTIPDYAKPFPLGDSNSADERYDEALKKVLQAGAESAVSAIENEQLTQADSTLRVEIPTIDQSGPLPPWEMFSRNQLGFGTSIEAQQQMISMLRRETISPREVWSGVVRINRAMTRWRPFDTRLSDLPKEEITCDDLDDFKNEEPQDTTSGWKLDGLRILDACEDDDEAIEFADMPIILKRLGSTETMPEGKAWSEKGGPKLAAMLQPRQPLFPLSRVATHTPPEGLKPHKSPAYPQPLSGNTFSASNSLDRFMQIQTGKKASPKVSEESRLQATTSPIHIAKPTSKFTARIRDSESLQNPRSLTSKTSPSMQSMMPSIHLPSLPDPVPPRTFVLSSTMFDRRALIKHIERLNPTAEYIERDFASARSLRGVSSQTSEADEADMILAPGHGILLTTLQKLIQKNLPGQVTRNVVRERIVQLARRYERLIVMVHEDRAGSQQRPLDSRESGEIVSLVNFCAAQSHEIQVMYIPGDEIALAIWIVASMVRFGLNDPEVQLLQDETSWELFLRKAGMDVFAAQVILIKLKVPDSVPSPSDKRQYGLPAFVMMSEAERLRRFGGHFGGEKVLRKVSMAIDGRLIRAAVAGDLKR</sequence>
<evidence type="ECO:0000256" key="1">
    <source>
        <dbReference type="SAM" id="MobiDB-lite"/>
    </source>
</evidence>
<protein>
    <submittedName>
        <fullName evidence="4">Uncharacterized protein</fullName>
    </submittedName>
</protein>
<dbReference type="Pfam" id="PF23394">
    <property type="entry name" value="DUF7102"/>
    <property type="match status" value="1"/>
</dbReference>
<feature type="region of interest" description="Disordered" evidence="1">
    <location>
        <begin position="630"/>
        <end position="653"/>
    </location>
</feature>
<dbReference type="HOGENOM" id="CLU_005396_1_0_1"/>
<gene>
    <name evidence="4" type="ORF">M438DRAFT_130386</name>
</gene>
<dbReference type="EMBL" id="KL584976">
    <property type="protein sequence ID" value="KEQ87695.1"/>
    <property type="molecule type" value="Genomic_DNA"/>
</dbReference>
<feature type="compositionally biased region" description="Polar residues" evidence="1">
    <location>
        <begin position="634"/>
        <end position="653"/>
    </location>
</feature>
<dbReference type="InterPro" id="IPR055528">
    <property type="entry name" value="DUF7102"/>
</dbReference>
<dbReference type="RefSeq" id="XP_029763882.1">
    <property type="nucleotide sequence ID" value="XM_029898820.1"/>
</dbReference>
<accession>A0A074XQD0</accession>
<organism evidence="4 5">
    <name type="scientific">Aureobasidium pullulans EXF-150</name>
    <dbReference type="NCBI Taxonomy" id="1043002"/>
    <lineage>
        <taxon>Eukaryota</taxon>
        <taxon>Fungi</taxon>
        <taxon>Dikarya</taxon>
        <taxon>Ascomycota</taxon>
        <taxon>Pezizomycotina</taxon>
        <taxon>Dothideomycetes</taxon>
        <taxon>Dothideomycetidae</taxon>
        <taxon>Dothideales</taxon>
        <taxon>Saccotheciaceae</taxon>
        <taxon>Aureobasidium</taxon>
    </lineage>
</organism>
<dbReference type="Pfam" id="PF23395">
    <property type="entry name" value="SAM_6"/>
    <property type="match status" value="1"/>
</dbReference>
<reference evidence="4 5" key="1">
    <citation type="journal article" date="2014" name="BMC Genomics">
        <title>Genome sequencing of four Aureobasidium pullulans varieties: biotechnological potential, stress tolerance, and description of new species.</title>
        <authorList>
            <person name="Gostin Ar C."/>
            <person name="Ohm R.A."/>
            <person name="Kogej T."/>
            <person name="Sonjak S."/>
            <person name="Turk M."/>
            <person name="Zajc J."/>
            <person name="Zalar P."/>
            <person name="Grube M."/>
            <person name="Sun H."/>
            <person name="Han J."/>
            <person name="Sharma A."/>
            <person name="Chiniquy J."/>
            <person name="Ngan C.Y."/>
            <person name="Lipzen A."/>
            <person name="Barry K."/>
            <person name="Grigoriev I.V."/>
            <person name="Gunde-Cimerman N."/>
        </authorList>
    </citation>
    <scope>NUCLEOTIDE SEQUENCE [LARGE SCALE GENOMIC DNA]</scope>
    <source>
        <strain evidence="4 5">EXF-150</strain>
    </source>
</reference>
<dbReference type="AlphaFoldDB" id="A0A074XQD0"/>
<evidence type="ECO:0000259" key="3">
    <source>
        <dbReference type="Pfam" id="PF23395"/>
    </source>
</evidence>
<evidence type="ECO:0000313" key="5">
    <source>
        <dbReference type="Proteomes" id="UP000030706"/>
    </source>
</evidence>
<dbReference type="OrthoDB" id="3647246at2759"/>
<dbReference type="InterPro" id="IPR057559">
    <property type="entry name" value="SAM_6"/>
</dbReference>
<keyword evidence="5" id="KW-1185">Reference proteome</keyword>
<feature type="domain" description="SAM-like" evidence="3">
    <location>
        <begin position="836"/>
        <end position="912"/>
    </location>
</feature>
<dbReference type="Proteomes" id="UP000030706">
    <property type="component" value="Unassembled WGS sequence"/>
</dbReference>